<dbReference type="Gene3D" id="3.90.1150.10">
    <property type="entry name" value="Aspartate Aminotransferase, domain 1"/>
    <property type="match status" value="1"/>
</dbReference>
<evidence type="ECO:0000313" key="6">
    <source>
        <dbReference type="EMBL" id="ORA32573.1"/>
    </source>
</evidence>
<dbReference type="InterPro" id="IPR015421">
    <property type="entry name" value="PyrdxlP-dep_Trfase_major"/>
</dbReference>
<evidence type="ECO:0000256" key="1">
    <source>
        <dbReference type="ARBA" id="ARBA00001933"/>
    </source>
</evidence>
<dbReference type="OrthoDB" id="9804264at2"/>
<keyword evidence="5" id="KW-0614">Plasmid</keyword>
<gene>
    <name evidence="6" type="ORF">BST20_24525</name>
    <name evidence="5" type="ORF">MBRA_54790</name>
</gene>
<evidence type="ECO:0000256" key="3">
    <source>
        <dbReference type="PIRSR" id="PIRSR000390-2"/>
    </source>
</evidence>
<evidence type="ECO:0000313" key="5">
    <source>
        <dbReference type="EMBL" id="BBZ15284.1"/>
    </source>
</evidence>
<dbReference type="InterPro" id="IPR015422">
    <property type="entry name" value="PyrdxlP-dep_Trfase_small"/>
</dbReference>
<dbReference type="Gene3D" id="3.40.640.10">
    <property type="entry name" value="Type I PLP-dependent aspartate aminotransferase-like (Major domain)"/>
    <property type="match status" value="1"/>
</dbReference>
<evidence type="ECO:0000256" key="2">
    <source>
        <dbReference type="PIRSR" id="PIRSR000390-1"/>
    </source>
</evidence>
<dbReference type="PANTHER" id="PTHR30244">
    <property type="entry name" value="TRANSAMINASE"/>
    <property type="match status" value="1"/>
</dbReference>
<dbReference type="Pfam" id="PF01041">
    <property type="entry name" value="DegT_DnrJ_EryC1"/>
    <property type="match status" value="1"/>
</dbReference>
<organism evidence="6 7">
    <name type="scientific">Mycobacterium branderi</name>
    <dbReference type="NCBI Taxonomy" id="43348"/>
    <lineage>
        <taxon>Bacteria</taxon>
        <taxon>Bacillati</taxon>
        <taxon>Actinomycetota</taxon>
        <taxon>Actinomycetes</taxon>
        <taxon>Mycobacteriales</taxon>
        <taxon>Mycobacteriaceae</taxon>
        <taxon>Mycobacterium</taxon>
    </lineage>
</organism>
<comment type="similarity">
    <text evidence="4">Belongs to the DegT/DnrJ/EryC1 family.</text>
</comment>
<dbReference type="GO" id="GO:0008483">
    <property type="term" value="F:transaminase activity"/>
    <property type="evidence" value="ECO:0007669"/>
    <property type="project" value="TreeGrafter"/>
</dbReference>
<feature type="modified residue" description="N6-(pyridoxal phosphate)lysine" evidence="3">
    <location>
        <position position="191"/>
    </location>
</feature>
<evidence type="ECO:0000313" key="7">
    <source>
        <dbReference type="Proteomes" id="UP000192441"/>
    </source>
</evidence>
<dbReference type="Proteomes" id="UP000192441">
    <property type="component" value="Unassembled WGS sequence"/>
</dbReference>
<dbReference type="RefSeq" id="WP_083134020.1">
    <property type="nucleotide sequence ID" value="NZ_AP022607.1"/>
</dbReference>
<dbReference type="GO" id="GO:0000271">
    <property type="term" value="P:polysaccharide biosynthetic process"/>
    <property type="evidence" value="ECO:0007669"/>
    <property type="project" value="TreeGrafter"/>
</dbReference>
<reference evidence="5" key="3">
    <citation type="submission" date="2020-02" db="EMBL/GenBank/DDBJ databases">
        <authorList>
            <person name="Matsumoto Y."/>
            <person name="Kinjo T."/>
            <person name="Motooka D."/>
            <person name="Nabeya D."/>
            <person name="Jung N."/>
            <person name="Uechi K."/>
            <person name="Horii T."/>
            <person name="Iida T."/>
            <person name="Fujita J."/>
            <person name="Nakamura S."/>
        </authorList>
    </citation>
    <scope>NUCLEOTIDE SEQUENCE</scope>
    <source>
        <strain evidence="5">JCM 12687</strain>
        <plasmid evidence="5">pJCM12687</plasmid>
    </source>
</reference>
<geneLocation type="plasmid" evidence="5 8">
    <name>pJCM12687</name>
</geneLocation>
<protein>
    <submittedName>
        <fullName evidence="5">UDP-4-amino-4,6-dideoxy-N-acetyl-beta-L-altrosami ne transaminase</fullName>
    </submittedName>
</protein>
<reference evidence="5 8" key="2">
    <citation type="journal article" date="2019" name="Emerg. Microbes Infect.">
        <title>Comprehensive subspecies identification of 175 nontuberculous mycobacteria species based on 7547 genomic profiles.</title>
        <authorList>
            <person name="Matsumoto Y."/>
            <person name="Kinjo T."/>
            <person name="Motooka D."/>
            <person name="Nabeya D."/>
            <person name="Jung N."/>
            <person name="Uechi K."/>
            <person name="Horii T."/>
            <person name="Iida T."/>
            <person name="Fujita J."/>
            <person name="Nakamura S."/>
        </authorList>
    </citation>
    <scope>NUCLEOTIDE SEQUENCE [LARGE SCALE GENOMIC DNA]</scope>
    <source>
        <strain evidence="5 8">JCM 12687</strain>
        <plasmid evidence="5">pJCM12687</plasmid>
    </source>
</reference>
<name>A0A7I7WCU9_9MYCO</name>
<evidence type="ECO:0000313" key="8">
    <source>
        <dbReference type="Proteomes" id="UP000467379"/>
    </source>
</evidence>
<keyword evidence="8" id="KW-1185">Reference proteome</keyword>
<dbReference type="SUPFAM" id="SSF53383">
    <property type="entry name" value="PLP-dependent transferases"/>
    <property type="match status" value="1"/>
</dbReference>
<dbReference type="AlphaFoldDB" id="A0A7I7WCU9"/>
<reference evidence="6 7" key="1">
    <citation type="submission" date="2016-12" db="EMBL/GenBank/DDBJ databases">
        <title>The new phylogeny of genus Mycobacterium.</title>
        <authorList>
            <person name="Tortoli E."/>
            <person name="Trovato A."/>
            <person name="Cirillo D.M."/>
        </authorList>
    </citation>
    <scope>NUCLEOTIDE SEQUENCE [LARGE SCALE GENOMIC DNA]</scope>
    <source>
        <strain evidence="6 7">DSM 44624</strain>
    </source>
</reference>
<dbReference type="PANTHER" id="PTHR30244:SF34">
    <property type="entry name" value="DTDP-4-AMINO-4,6-DIDEOXYGALACTOSE TRANSAMINASE"/>
    <property type="match status" value="1"/>
</dbReference>
<dbReference type="GO" id="GO:0030170">
    <property type="term" value="F:pyridoxal phosphate binding"/>
    <property type="evidence" value="ECO:0007669"/>
    <property type="project" value="TreeGrafter"/>
</dbReference>
<dbReference type="EMBL" id="MVHM01000023">
    <property type="protein sequence ID" value="ORA32573.1"/>
    <property type="molecule type" value="Genomic_DNA"/>
</dbReference>
<accession>A0A7I7WCU9</accession>
<dbReference type="PIRSF" id="PIRSF000390">
    <property type="entry name" value="PLP_StrS"/>
    <property type="match status" value="1"/>
</dbReference>
<comment type="cofactor">
    <cofactor evidence="1">
        <name>pyridoxal 5'-phosphate</name>
        <dbReference type="ChEBI" id="CHEBI:597326"/>
    </cofactor>
</comment>
<dbReference type="Proteomes" id="UP000467379">
    <property type="component" value="Plasmid pJCM12687"/>
</dbReference>
<dbReference type="InterPro" id="IPR015424">
    <property type="entry name" value="PyrdxlP-dep_Trfase"/>
</dbReference>
<dbReference type="InterPro" id="IPR000653">
    <property type="entry name" value="DegT/StrS_aminotransferase"/>
</dbReference>
<keyword evidence="3 4" id="KW-0663">Pyridoxal phosphate</keyword>
<feature type="active site" description="Proton acceptor" evidence="2">
    <location>
        <position position="191"/>
    </location>
</feature>
<dbReference type="EMBL" id="AP022607">
    <property type="protein sequence ID" value="BBZ15284.1"/>
    <property type="molecule type" value="Genomic_DNA"/>
</dbReference>
<evidence type="ECO:0000256" key="4">
    <source>
        <dbReference type="RuleBase" id="RU004508"/>
    </source>
</evidence>
<proteinExistence type="inferred from homology"/>
<dbReference type="CDD" id="cd00616">
    <property type="entry name" value="AHBA_syn"/>
    <property type="match status" value="1"/>
</dbReference>
<sequence length="399" mass="42961">MSELPYAKPYWDGEEAQALRSVLDSGMWTNGSQVAEFERLLSEITAAPVISLSSGTTAIFALLHALGVNSAGPRLLVTPTLNFAAAAAAARLLGWDVGLCDVRREDLNICPESLATLLESVDGRYAHIVVVPVHYAGNPVDVESLAEVCARHGADLVEDACHAIGAGYGDGTPVGSSRASRAAYFSFHPVKPIGAGEGGAVATHDEALRDRLRAFRNHAMTPVAPSDDDLAPWPYDIDTPGANFRLSEFHAALGVVQARRLETARQARAVQAQRYRAAFEGLPALRTLATIGRARSAHHLFPVVFDLDELGMAKRDVIAFLRAAGIGCQVHYTPLHRLGAFRRSLAPPTGFAVMDAMYPGLLSLPLWYGMSELDQDRVIAAVKELVSRPGASHRQEEKR</sequence>